<evidence type="ECO:0000256" key="5">
    <source>
        <dbReference type="ARBA" id="ARBA00022763"/>
    </source>
</evidence>
<evidence type="ECO:0000256" key="12">
    <source>
        <dbReference type="ARBA" id="ARBA00029504"/>
    </source>
</evidence>
<dbReference type="GO" id="GO:0016887">
    <property type="term" value="F:ATP hydrolysis activity"/>
    <property type="evidence" value="ECO:0007669"/>
    <property type="project" value="InterPro"/>
</dbReference>
<comment type="domain">
    <text evidence="13">The beta-hairpin motif is involved in DNA binding.</text>
</comment>
<comment type="function">
    <text evidence="13">The UvrABC repair system catalyzes the recognition and processing of DNA lesions. A damage recognition complex composed of 2 UvrA and 2 UvrB subunits scans DNA for abnormalities. Upon binding of the UvrA(2)B(2) complex to a putative damaged site, the DNA wraps around one UvrB monomer. DNA wrap is dependent on ATP binding by UvrB and probably causes local melting of the DNA helix, facilitating insertion of UvrB beta-hairpin between the DNA strands. Then UvrB probes one DNA strand for the presence of a lesion. If a lesion is found the UvrA subunits dissociate and the UvrB-DNA preincision complex is formed. This complex is subsequently bound by UvrC and the second UvrB is released. If no lesion is found, the DNA wraps around the other UvrB subunit that will check the other stand for damage.</text>
</comment>
<organism evidence="19 20">
    <name type="scientific">Fibrobacter intestinalis</name>
    <dbReference type="NCBI Taxonomy" id="28122"/>
    <lineage>
        <taxon>Bacteria</taxon>
        <taxon>Pseudomonadati</taxon>
        <taxon>Fibrobacterota</taxon>
        <taxon>Fibrobacteria</taxon>
        <taxon>Fibrobacterales</taxon>
        <taxon>Fibrobacteraceae</taxon>
        <taxon>Fibrobacter</taxon>
    </lineage>
</organism>
<keyword evidence="6 13" id="KW-0228">DNA excision</keyword>
<keyword evidence="5 13" id="KW-0227">DNA damage</keyword>
<dbReference type="PANTHER" id="PTHR24029:SF0">
    <property type="entry name" value="UVRABC SYSTEM PROTEIN B"/>
    <property type="match status" value="1"/>
</dbReference>
<feature type="domain" description="UVR" evidence="16">
    <location>
        <begin position="682"/>
        <end position="715"/>
    </location>
</feature>
<dbReference type="RefSeq" id="WP_083545889.1">
    <property type="nucleotide sequence ID" value="NZ_FRAW01000038.1"/>
</dbReference>
<evidence type="ECO:0000256" key="4">
    <source>
        <dbReference type="ARBA" id="ARBA00022741"/>
    </source>
</evidence>
<dbReference type="CDD" id="cd18790">
    <property type="entry name" value="SF2_C_UvrB"/>
    <property type="match status" value="1"/>
</dbReference>
<protein>
    <recommendedName>
        <fullName evidence="12 13">UvrABC system protein B</fullName>
        <shortName evidence="13">Protein UvrB</shortName>
    </recommendedName>
    <alternativeName>
        <fullName evidence="13">Excinuclease ABC subunit B</fullName>
    </alternativeName>
</protein>
<dbReference type="Pfam" id="PF02151">
    <property type="entry name" value="UVR"/>
    <property type="match status" value="1"/>
</dbReference>
<dbReference type="GO" id="GO:0009432">
    <property type="term" value="P:SOS response"/>
    <property type="evidence" value="ECO:0007669"/>
    <property type="project" value="UniProtKB-UniRule"/>
</dbReference>
<dbReference type="Pfam" id="PF00271">
    <property type="entry name" value="Helicase_C"/>
    <property type="match status" value="1"/>
</dbReference>
<feature type="region of interest" description="Disordered" evidence="15">
    <location>
        <begin position="654"/>
        <end position="678"/>
    </location>
</feature>
<evidence type="ECO:0000256" key="10">
    <source>
        <dbReference type="ARBA" id="ARBA00023236"/>
    </source>
</evidence>
<dbReference type="GO" id="GO:0009380">
    <property type="term" value="C:excinuclease repair complex"/>
    <property type="evidence" value="ECO:0007669"/>
    <property type="project" value="InterPro"/>
</dbReference>
<dbReference type="SUPFAM" id="SSF46600">
    <property type="entry name" value="C-terminal UvrC-binding domain of UvrB"/>
    <property type="match status" value="1"/>
</dbReference>
<dbReference type="Gene3D" id="3.40.50.300">
    <property type="entry name" value="P-loop containing nucleotide triphosphate hydrolases"/>
    <property type="match status" value="3"/>
</dbReference>
<keyword evidence="7 13" id="KW-0067">ATP-binding</keyword>
<dbReference type="InterPro" id="IPR006935">
    <property type="entry name" value="Helicase/UvrB_N"/>
</dbReference>
<proteinExistence type="inferred from homology"/>
<dbReference type="GO" id="GO:0009381">
    <property type="term" value="F:excinuclease ABC activity"/>
    <property type="evidence" value="ECO:0007669"/>
    <property type="project" value="UniProtKB-UniRule"/>
</dbReference>
<dbReference type="AlphaFoldDB" id="A0A1M6Y5Y7"/>
<keyword evidence="10 13" id="KW-0742">SOS response</keyword>
<dbReference type="InterPro" id="IPR041471">
    <property type="entry name" value="UvrB_inter"/>
</dbReference>
<evidence type="ECO:0000256" key="1">
    <source>
        <dbReference type="ARBA" id="ARBA00004496"/>
    </source>
</evidence>
<accession>A0A1M6Y5Y7</accession>
<evidence type="ECO:0000256" key="2">
    <source>
        <dbReference type="ARBA" id="ARBA00008533"/>
    </source>
</evidence>
<feature type="binding site" evidence="13">
    <location>
        <begin position="76"/>
        <end position="83"/>
    </location>
    <ligand>
        <name>ATP</name>
        <dbReference type="ChEBI" id="CHEBI:30616"/>
    </ligand>
</feature>
<evidence type="ECO:0000259" key="16">
    <source>
        <dbReference type="PROSITE" id="PS50151"/>
    </source>
</evidence>
<keyword evidence="3 13" id="KW-0963">Cytoplasm</keyword>
<dbReference type="NCBIfam" id="TIGR00631">
    <property type="entry name" value="uvrb"/>
    <property type="match status" value="1"/>
</dbReference>
<evidence type="ECO:0000313" key="19">
    <source>
        <dbReference type="EMBL" id="SHL13730.1"/>
    </source>
</evidence>
<evidence type="ECO:0000313" key="20">
    <source>
        <dbReference type="Proteomes" id="UP000184275"/>
    </source>
</evidence>
<dbReference type="InterPro" id="IPR024759">
    <property type="entry name" value="UvrB_YAD/RRR_dom"/>
</dbReference>
<feature type="domain" description="Helicase C-terminal" evidence="18">
    <location>
        <begin position="482"/>
        <end position="648"/>
    </location>
</feature>
<dbReference type="InterPro" id="IPR001943">
    <property type="entry name" value="UVR_dom"/>
</dbReference>
<dbReference type="Pfam" id="PF12344">
    <property type="entry name" value="UvrB"/>
    <property type="match status" value="1"/>
</dbReference>
<dbReference type="NCBIfam" id="NF003673">
    <property type="entry name" value="PRK05298.1"/>
    <property type="match status" value="1"/>
</dbReference>
<evidence type="ECO:0000256" key="8">
    <source>
        <dbReference type="ARBA" id="ARBA00022881"/>
    </source>
</evidence>
<dbReference type="EMBL" id="FRAW01000038">
    <property type="protein sequence ID" value="SHL13730.1"/>
    <property type="molecule type" value="Genomic_DNA"/>
</dbReference>
<evidence type="ECO:0000259" key="18">
    <source>
        <dbReference type="PROSITE" id="PS51194"/>
    </source>
</evidence>
<dbReference type="CDD" id="cd17916">
    <property type="entry name" value="DEXHc_UvrB"/>
    <property type="match status" value="1"/>
</dbReference>
<dbReference type="GO" id="GO:0003677">
    <property type="term" value="F:DNA binding"/>
    <property type="evidence" value="ECO:0007669"/>
    <property type="project" value="UniProtKB-UniRule"/>
</dbReference>
<dbReference type="SMART" id="SM00490">
    <property type="entry name" value="HELICc"/>
    <property type="match status" value="1"/>
</dbReference>
<keyword evidence="8 13" id="KW-0267">Excision nuclease</keyword>
<evidence type="ECO:0000256" key="14">
    <source>
        <dbReference type="RuleBase" id="RU003587"/>
    </source>
</evidence>
<dbReference type="PROSITE" id="PS51194">
    <property type="entry name" value="HELICASE_CTER"/>
    <property type="match status" value="1"/>
</dbReference>
<name>A0A1M6Y5Y7_9BACT</name>
<dbReference type="PROSITE" id="PS50151">
    <property type="entry name" value="UVR"/>
    <property type="match status" value="1"/>
</dbReference>
<dbReference type="InterPro" id="IPR001650">
    <property type="entry name" value="Helicase_C-like"/>
</dbReference>
<dbReference type="InterPro" id="IPR027417">
    <property type="entry name" value="P-loop_NTPase"/>
</dbReference>
<dbReference type="InterPro" id="IPR036876">
    <property type="entry name" value="UVR_dom_sf"/>
</dbReference>
<sequence length="715" mass="81313">MARSRKSIRPDPYQKPFLKKLSPEQSIPGKLPQFLEPTRAVFDLHSAYGAAGDQPAAIQELTENFDRGERFQCLLGVTGSGKTFTMANVIKNVGKPTLVLTHNKTLAAQLYQEFKAFFPNNAVEYFVSYYDYYQPEAYIVHTDTYIEKDASINDEIDKLRLRATSNLLTRRDTIIVASVSCIYGLGSPREYFDLMVRLQVGQTMERDLILMRLVHIQYQRNDFALDRGTFRVRGDVIEIYPSYDDVGIRIELFGDEIDRICRFDLVTGESKGELQDIRIAPAKHFVTREDSRERIAQDIQLELNERLDELTKEEAAFRKSGNTSEADSRVLARARLESRTHYDMEMIRATGICSGIENYSRIVEERMPGTRPFTLLDYFGDDWLLMIDESHVSVPQIGGMSEGDKARKTNLVQYGFRLPCALDNRPMNFMEFEAAYPNKVLFVSATPGEYELQKTGGAIVEQINRPTGLLDPKTELYPVQGQMDVLLKRISEVTARNERTLVTTLTKKMAQDLTDFLTSVNVKARYLHSDIKTLERHKLLQGLRKGDFDVLVGINLLREGLDLPEVSLVAILDADKEGFLRNYRSLIQTMGRASRNVNGTVILFADMMTESLEKALAETQRRRTLQEEFNREHGITPKSVSRKLDDDLEMPNPLGDIMNKGKKNKRGKISPAVPEAADPDLDATIEELEAKMKAAAARLDFEEAARLRDIIRERG</sequence>
<evidence type="ECO:0000256" key="3">
    <source>
        <dbReference type="ARBA" id="ARBA00022490"/>
    </source>
</evidence>
<dbReference type="GO" id="GO:0006289">
    <property type="term" value="P:nucleotide-excision repair"/>
    <property type="evidence" value="ECO:0007669"/>
    <property type="project" value="UniProtKB-UniRule"/>
</dbReference>
<dbReference type="InterPro" id="IPR014001">
    <property type="entry name" value="Helicase_ATP-bd"/>
</dbReference>
<evidence type="ECO:0000256" key="6">
    <source>
        <dbReference type="ARBA" id="ARBA00022769"/>
    </source>
</evidence>
<evidence type="ECO:0000256" key="11">
    <source>
        <dbReference type="ARBA" id="ARBA00026033"/>
    </source>
</evidence>
<evidence type="ECO:0000256" key="9">
    <source>
        <dbReference type="ARBA" id="ARBA00023204"/>
    </source>
</evidence>
<dbReference type="GO" id="GO:0005524">
    <property type="term" value="F:ATP binding"/>
    <property type="evidence" value="ECO:0007669"/>
    <property type="project" value="UniProtKB-UniRule"/>
</dbReference>
<dbReference type="SMART" id="SM00487">
    <property type="entry name" value="DEXDc"/>
    <property type="match status" value="1"/>
</dbReference>
<evidence type="ECO:0000256" key="15">
    <source>
        <dbReference type="SAM" id="MobiDB-lite"/>
    </source>
</evidence>
<dbReference type="Proteomes" id="UP000184275">
    <property type="component" value="Unassembled WGS sequence"/>
</dbReference>
<keyword evidence="20" id="KW-1185">Reference proteome</keyword>
<evidence type="ECO:0000256" key="13">
    <source>
        <dbReference type="HAMAP-Rule" id="MF_00204"/>
    </source>
</evidence>
<feature type="domain" description="Helicase ATP-binding" evidence="17">
    <location>
        <begin position="74"/>
        <end position="222"/>
    </location>
</feature>
<keyword evidence="4 13" id="KW-0547">Nucleotide-binding</keyword>
<comment type="subcellular location">
    <subcellularLocation>
        <location evidence="1 13 14">Cytoplasm</location>
    </subcellularLocation>
</comment>
<comment type="similarity">
    <text evidence="2 13 14">Belongs to the UvrB family.</text>
</comment>
<dbReference type="Gene3D" id="4.10.860.10">
    <property type="entry name" value="UVR domain"/>
    <property type="match status" value="1"/>
</dbReference>
<reference evidence="20" key="1">
    <citation type="submission" date="2016-11" db="EMBL/GenBank/DDBJ databases">
        <authorList>
            <person name="Varghese N."/>
            <person name="Submissions S."/>
        </authorList>
    </citation>
    <scope>NUCLEOTIDE SEQUENCE [LARGE SCALE GENOMIC DNA]</scope>
    <source>
        <strain evidence="20">UWOS</strain>
    </source>
</reference>
<dbReference type="InterPro" id="IPR004807">
    <property type="entry name" value="UvrB"/>
</dbReference>
<dbReference type="PANTHER" id="PTHR24029">
    <property type="entry name" value="UVRABC SYSTEM PROTEIN B"/>
    <property type="match status" value="1"/>
</dbReference>
<dbReference type="Pfam" id="PF17757">
    <property type="entry name" value="UvrB_inter"/>
    <property type="match status" value="1"/>
</dbReference>
<evidence type="ECO:0000256" key="7">
    <source>
        <dbReference type="ARBA" id="ARBA00022840"/>
    </source>
</evidence>
<gene>
    <name evidence="13" type="primary">uvrB</name>
    <name evidence="19" type="ORF">SAMN05720469_1387</name>
</gene>
<dbReference type="Pfam" id="PF04851">
    <property type="entry name" value="ResIII"/>
    <property type="match status" value="1"/>
</dbReference>
<comment type="subunit">
    <text evidence="11 13 14">Forms a heterotetramer with UvrA during the search for lesions. Interacts with UvrC in an incision complex.</text>
</comment>
<feature type="short sequence motif" description="Beta-hairpin" evidence="13">
    <location>
        <begin position="129"/>
        <end position="152"/>
    </location>
</feature>
<keyword evidence="9 13" id="KW-0234">DNA repair</keyword>
<dbReference type="GO" id="GO:0005737">
    <property type="term" value="C:cytoplasm"/>
    <property type="evidence" value="ECO:0007669"/>
    <property type="project" value="UniProtKB-SubCell"/>
</dbReference>
<dbReference type="PROSITE" id="PS51192">
    <property type="entry name" value="HELICASE_ATP_BIND_1"/>
    <property type="match status" value="1"/>
</dbReference>
<dbReference type="HAMAP" id="MF_00204">
    <property type="entry name" value="UvrB"/>
    <property type="match status" value="1"/>
</dbReference>
<dbReference type="SUPFAM" id="SSF52540">
    <property type="entry name" value="P-loop containing nucleoside triphosphate hydrolases"/>
    <property type="match status" value="2"/>
</dbReference>
<evidence type="ECO:0000259" key="17">
    <source>
        <dbReference type="PROSITE" id="PS51192"/>
    </source>
</evidence>